<reference evidence="1" key="1">
    <citation type="journal article" date="2014" name="Int. J. Syst. Evol. Microbiol.">
        <title>Complete genome sequence of Corynebacterium casei LMG S-19264T (=DSM 44701T), isolated from a smear-ripened cheese.</title>
        <authorList>
            <consortium name="US DOE Joint Genome Institute (JGI-PGF)"/>
            <person name="Walter F."/>
            <person name="Albersmeier A."/>
            <person name="Kalinowski J."/>
            <person name="Ruckert C."/>
        </authorList>
    </citation>
    <scope>NUCLEOTIDE SEQUENCE</scope>
    <source>
        <strain evidence="1">CGMCC 1.7086</strain>
    </source>
</reference>
<gene>
    <name evidence="1" type="ORF">GCM10010982_11510</name>
</gene>
<proteinExistence type="predicted"/>
<comment type="caution">
    <text evidence="1">The sequence shown here is derived from an EMBL/GenBank/DDBJ whole genome shotgun (WGS) entry which is preliminary data.</text>
</comment>
<protein>
    <recommendedName>
        <fullName evidence="3">TIGR02270 family protein</fullName>
    </recommendedName>
</protein>
<dbReference type="InterPro" id="IPR011959">
    <property type="entry name" value="CHP02270"/>
</dbReference>
<evidence type="ECO:0000313" key="2">
    <source>
        <dbReference type="Proteomes" id="UP000606935"/>
    </source>
</evidence>
<accession>A0A918DHD2</accession>
<name>A0A918DHD2_9ALTE</name>
<dbReference type="EMBL" id="BMLS01000001">
    <property type="protein sequence ID" value="GGO66699.1"/>
    <property type="molecule type" value="Genomic_DNA"/>
</dbReference>
<sequence>MHSQATHVIQTLVDRHMEDAAFLWLQRDSATYEPHYDLDDLVELEEQLEAHLDGLKVAAEKGAQLIPSLLQCGEPGECFVAGWLSIALEDGKSLSALMDLCVNNAENHKAAISGFAWDEENVALTDRLLSTNATDYLQLGVRVFALQRKDPQQALQSALNSANELAPILRVIGELGRQDLLADLRSYFTHQASDIVFTANWSAALLGDWSAIGNLTQLTVQNTPDAKQAIKLVARKLSHIELKNLLERLLESTDTTRIAIQGMGYSGDPFWLPVIMKHMDDLVQARVAGEAFSLITGLDLAYQDMDTDWPEGVESGPNEDPMDDRVELDADLNLPWPDPAKVQAWWQANTSHFTPGQRYLCGKPINKTQCYQVLKNGYQRQRHAAALELALMGEPYFNVCAPAKQQKALLEQIADAD</sequence>
<keyword evidence="2" id="KW-1185">Reference proteome</keyword>
<dbReference type="AlphaFoldDB" id="A0A918DHD2"/>
<reference evidence="1" key="2">
    <citation type="submission" date="2020-09" db="EMBL/GenBank/DDBJ databases">
        <authorList>
            <person name="Sun Q."/>
            <person name="Zhou Y."/>
        </authorList>
    </citation>
    <scope>NUCLEOTIDE SEQUENCE</scope>
    <source>
        <strain evidence="1">CGMCC 1.7086</strain>
    </source>
</reference>
<dbReference type="RefSeq" id="WP_188691488.1">
    <property type="nucleotide sequence ID" value="NZ_BMLS01000001.1"/>
</dbReference>
<evidence type="ECO:0000313" key="1">
    <source>
        <dbReference type="EMBL" id="GGO66699.1"/>
    </source>
</evidence>
<organism evidence="1 2">
    <name type="scientific">Bowmanella pacifica</name>
    <dbReference type="NCBI Taxonomy" id="502051"/>
    <lineage>
        <taxon>Bacteria</taxon>
        <taxon>Pseudomonadati</taxon>
        <taxon>Pseudomonadota</taxon>
        <taxon>Gammaproteobacteria</taxon>
        <taxon>Alteromonadales</taxon>
        <taxon>Alteromonadaceae</taxon>
        <taxon>Bowmanella</taxon>
    </lineage>
</organism>
<evidence type="ECO:0008006" key="3">
    <source>
        <dbReference type="Google" id="ProtNLM"/>
    </source>
</evidence>
<dbReference type="NCBIfam" id="TIGR02270">
    <property type="entry name" value="TIGR02270 family protein"/>
    <property type="match status" value="1"/>
</dbReference>
<dbReference type="Proteomes" id="UP000606935">
    <property type="component" value="Unassembled WGS sequence"/>
</dbReference>